<evidence type="ECO:0000313" key="8">
    <source>
        <dbReference type="EMBL" id="GAH20593.1"/>
    </source>
</evidence>
<dbReference type="GO" id="GO:0046872">
    <property type="term" value="F:metal ion binding"/>
    <property type="evidence" value="ECO:0007669"/>
    <property type="project" value="UniProtKB-KW"/>
</dbReference>
<dbReference type="Gene3D" id="1.10.246.80">
    <property type="match status" value="1"/>
</dbReference>
<evidence type="ECO:0000256" key="2">
    <source>
        <dbReference type="ARBA" id="ARBA00022694"/>
    </source>
</evidence>
<keyword evidence="4" id="KW-0479">Metal-binding</keyword>
<dbReference type="GO" id="GO:0016779">
    <property type="term" value="F:nucleotidyltransferase activity"/>
    <property type="evidence" value="ECO:0007669"/>
    <property type="project" value="UniProtKB-KW"/>
</dbReference>
<dbReference type="InterPro" id="IPR032810">
    <property type="entry name" value="CCA-adding_enz_C"/>
</dbReference>
<dbReference type="InterPro" id="IPR050264">
    <property type="entry name" value="Bact_CCA-adding_enz_type3_sf"/>
</dbReference>
<sequence length="216" mass="25106">MYRLGLLRFIIPELQKCAGIYGENFSDDKDLLDHTLDMAASQPPDLNLRLSVLLYNIKSISRFDEKKEIMVKILQRIKFKNAVIKKVTILTKENWQVLNFSKKINIRQLTSRVGMENLEDAWELKKALVKESRSSERFKSVEIERGENNIREILQERPPVSLKDLAVNGKDLIELGYNDGKEIGQILKELLNLVLEKPALNQEKILLTWVKEKNFL</sequence>
<keyword evidence="3" id="KW-0548">Nucleotidyltransferase</keyword>
<feature type="domain" description="CCA-adding enzyme C-terminal" evidence="7">
    <location>
        <begin position="70"/>
        <end position="210"/>
    </location>
</feature>
<keyword evidence="5" id="KW-0460">Magnesium</keyword>
<reference evidence="8" key="1">
    <citation type="journal article" date="2014" name="Front. Microbiol.">
        <title>High frequency of phylogenetically diverse reductive dehalogenase-homologous genes in deep subseafloor sedimentary metagenomes.</title>
        <authorList>
            <person name="Kawai M."/>
            <person name="Futagami T."/>
            <person name="Toyoda A."/>
            <person name="Takaki Y."/>
            <person name="Nishi S."/>
            <person name="Hori S."/>
            <person name="Arai W."/>
            <person name="Tsubouchi T."/>
            <person name="Morono Y."/>
            <person name="Uchiyama I."/>
            <person name="Ito T."/>
            <person name="Fujiyama A."/>
            <person name="Inagaki F."/>
            <person name="Takami H."/>
        </authorList>
    </citation>
    <scope>NUCLEOTIDE SEQUENCE</scope>
    <source>
        <strain evidence="8">Expedition CK06-06</strain>
    </source>
</reference>
<evidence type="ECO:0000256" key="1">
    <source>
        <dbReference type="ARBA" id="ARBA00001946"/>
    </source>
</evidence>
<dbReference type="PANTHER" id="PTHR46173">
    <property type="entry name" value="CCA TRNA NUCLEOTIDYLTRANSFERASE 1, MITOCHONDRIAL"/>
    <property type="match status" value="1"/>
</dbReference>
<keyword evidence="3" id="KW-0808">Transferase</keyword>
<dbReference type="PANTHER" id="PTHR46173:SF1">
    <property type="entry name" value="CCA TRNA NUCLEOTIDYLTRANSFERASE 1, MITOCHONDRIAL"/>
    <property type="match status" value="1"/>
</dbReference>
<comment type="cofactor">
    <cofactor evidence="1">
        <name>Mg(2+)</name>
        <dbReference type="ChEBI" id="CHEBI:18420"/>
    </cofactor>
</comment>
<keyword evidence="6" id="KW-0694">RNA-binding</keyword>
<evidence type="ECO:0000256" key="3">
    <source>
        <dbReference type="ARBA" id="ARBA00022695"/>
    </source>
</evidence>
<evidence type="ECO:0000256" key="5">
    <source>
        <dbReference type="ARBA" id="ARBA00022842"/>
    </source>
</evidence>
<organism evidence="8">
    <name type="scientific">marine sediment metagenome</name>
    <dbReference type="NCBI Taxonomy" id="412755"/>
    <lineage>
        <taxon>unclassified sequences</taxon>
        <taxon>metagenomes</taxon>
        <taxon>ecological metagenomes</taxon>
    </lineage>
</organism>
<dbReference type="GO" id="GO:0008033">
    <property type="term" value="P:tRNA processing"/>
    <property type="evidence" value="ECO:0007669"/>
    <property type="project" value="UniProtKB-KW"/>
</dbReference>
<dbReference type="Pfam" id="PF13735">
    <property type="entry name" value="tRNA_NucTran2_2"/>
    <property type="match status" value="1"/>
</dbReference>
<proteinExistence type="predicted"/>
<keyword evidence="2" id="KW-0819">tRNA processing</keyword>
<dbReference type="GO" id="GO:0000049">
    <property type="term" value="F:tRNA binding"/>
    <property type="evidence" value="ECO:0007669"/>
    <property type="project" value="TreeGrafter"/>
</dbReference>
<name>X1FIJ7_9ZZZZ</name>
<dbReference type="AlphaFoldDB" id="X1FIJ7"/>
<dbReference type="Gene3D" id="1.10.3090.10">
    <property type="entry name" value="cca-adding enzyme, domain 2"/>
    <property type="match status" value="1"/>
</dbReference>
<protein>
    <recommendedName>
        <fullName evidence="7">CCA-adding enzyme C-terminal domain-containing protein</fullName>
    </recommendedName>
</protein>
<evidence type="ECO:0000259" key="7">
    <source>
        <dbReference type="Pfam" id="PF13735"/>
    </source>
</evidence>
<comment type="caution">
    <text evidence="8">The sequence shown here is derived from an EMBL/GenBank/DDBJ whole genome shotgun (WGS) entry which is preliminary data.</text>
</comment>
<evidence type="ECO:0000256" key="4">
    <source>
        <dbReference type="ARBA" id="ARBA00022723"/>
    </source>
</evidence>
<dbReference type="SUPFAM" id="SSF81891">
    <property type="entry name" value="Poly A polymerase C-terminal region-like"/>
    <property type="match status" value="1"/>
</dbReference>
<evidence type="ECO:0000256" key="6">
    <source>
        <dbReference type="ARBA" id="ARBA00022884"/>
    </source>
</evidence>
<gene>
    <name evidence="8" type="ORF">S03H2_04460</name>
</gene>
<accession>X1FIJ7</accession>
<dbReference type="EMBL" id="BARU01001771">
    <property type="protein sequence ID" value="GAH20593.1"/>
    <property type="molecule type" value="Genomic_DNA"/>
</dbReference>